<accession>A0A9W7DIL7</accession>
<feature type="domain" description="HTH myb-type" evidence="10">
    <location>
        <begin position="6"/>
        <end position="58"/>
    </location>
</feature>
<evidence type="ECO:0000256" key="7">
    <source>
        <dbReference type="ARBA" id="ARBA00023242"/>
    </source>
</evidence>
<dbReference type="Pfam" id="PF00249">
    <property type="entry name" value="Myb_DNA-binding"/>
    <property type="match status" value="2"/>
</dbReference>
<dbReference type="GO" id="GO:0003677">
    <property type="term" value="F:DNA binding"/>
    <property type="evidence" value="ECO:0007669"/>
    <property type="project" value="UniProtKB-KW"/>
</dbReference>
<protein>
    <recommendedName>
        <fullName evidence="8">Pre-mRNA-splicing factor CEF1</fullName>
    </recommendedName>
</protein>
<evidence type="ECO:0000256" key="1">
    <source>
        <dbReference type="ARBA" id="ARBA00010506"/>
    </source>
</evidence>
<reference evidence="11" key="1">
    <citation type="submission" date="2023-04" db="EMBL/GenBank/DDBJ databases">
        <title>Ambrosiozyma monospora NBRC 1965.</title>
        <authorList>
            <person name="Ichikawa N."/>
            <person name="Sato H."/>
            <person name="Tonouchi N."/>
        </authorList>
    </citation>
    <scope>NUCLEOTIDE SEQUENCE</scope>
    <source>
        <strain evidence="11">NBRC 1965</strain>
    </source>
</reference>
<feature type="domain" description="Myb-like" evidence="9">
    <location>
        <begin position="7"/>
        <end position="54"/>
    </location>
</feature>
<dbReference type="InterPro" id="IPR047242">
    <property type="entry name" value="CDC5L/Cef1"/>
</dbReference>
<evidence type="ECO:0000259" key="10">
    <source>
        <dbReference type="PROSITE" id="PS51294"/>
    </source>
</evidence>
<dbReference type="OrthoDB" id="1410009at2759"/>
<evidence type="ECO:0000259" key="9">
    <source>
        <dbReference type="PROSITE" id="PS50090"/>
    </source>
</evidence>
<dbReference type="GO" id="GO:0000398">
    <property type="term" value="P:mRNA splicing, via spliceosome"/>
    <property type="evidence" value="ECO:0007669"/>
    <property type="project" value="InterPro"/>
</dbReference>
<evidence type="ECO:0000313" key="11">
    <source>
        <dbReference type="EMBL" id="GMG40594.1"/>
    </source>
</evidence>
<keyword evidence="5" id="KW-0238">DNA-binding</keyword>
<dbReference type="Gene3D" id="1.10.10.60">
    <property type="entry name" value="Homeodomain-like"/>
    <property type="match status" value="2"/>
</dbReference>
<evidence type="ECO:0000256" key="5">
    <source>
        <dbReference type="ARBA" id="ARBA00023125"/>
    </source>
</evidence>
<dbReference type="InterPro" id="IPR001005">
    <property type="entry name" value="SANT/Myb"/>
</dbReference>
<dbReference type="GO" id="GO:0000974">
    <property type="term" value="C:Prp19 complex"/>
    <property type="evidence" value="ECO:0007669"/>
    <property type="project" value="InterPro"/>
</dbReference>
<evidence type="ECO:0000313" key="12">
    <source>
        <dbReference type="Proteomes" id="UP001165063"/>
    </source>
</evidence>
<name>A0A9W7DIL7_AMBMO</name>
<evidence type="ECO:0000256" key="6">
    <source>
        <dbReference type="ARBA" id="ARBA00023187"/>
    </source>
</evidence>
<dbReference type="EMBL" id="BSXU01003945">
    <property type="protein sequence ID" value="GMG40594.1"/>
    <property type="molecule type" value="Genomic_DNA"/>
</dbReference>
<feature type="domain" description="HTH myb-type" evidence="10">
    <location>
        <begin position="59"/>
        <end position="103"/>
    </location>
</feature>
<evidence type="ECO:0000256" key="3">
    <source>
        <dbReference type="ARBA" id="ARBA00022728"/>
    </source>
</evidence>
<dbReference type="GO" id="GO:0005681">
    <property type="term" value="C:spliceosomal complex"/>
    <property type="evidence" value="ECO:0007669"/>
    <property type="project" value="UniProtKB-KW"/>
</dbReference>
<comment type="similarity">
    <text evidence="1">Belongs to the CEF1 family.</text>
</comment>
<sequence length="103" mass="11930">MAPVYVKGGVWSNAEDEVLKAAIAKYGLNQWSRVSSLLSKKTAKQCKSRWNEWLNPTIKKLEWTKEEDEQLLKLIKLRPNQWNSISLVLNRTANQLCLEVLMD</sequence>
<dbReference type="PANTHER" id="PTHR45885:SF1">
    <property type="entry name" value="CELL DIVISION CYCLE 5-LIKE PROTEIN"/>
    <property type="match status" value="1"/>
</dbReference>
<dbReference type="CDD" id="cd00167">
    <property type="entry name" value="SANT"/>
    <property type="match status" value="1"/>
</dbReference>
<keyword evidence="2" id="KW-0507">mRNA processing</keyword>
<evidence type="ECO:0000256" key="2">
    <source>
        <dbReference type="ARBA" id="ARBA00022664"/>
    </source>
</evidence>
<dbReference type="InterPro" id="IPR009057">
    <property type="entry name" value="Homeodomain-like_sf"/>
</dbReference>
<dbReference type="SMART" id="SM00717">
    <property type="entry name" value="SANT"/>
    <property type="match status" value="2"/>
</dbReference>
<feature type="domain" description="Myb-like" evidence="9">
    <location>
        <begin position="55"/>
        <end position="95"/>
    </location>
</feature>
<dbReference type="SUPFAM" id="SSF46689">
    <property type="entry name" value="Homeodomain-like"/>
    <property type="match status" value="1"/>
</dbReference>
<organism evidence="11 12">
    <name type="scientific">Ambrosiozyma monospora</name>
    <name type="common">Yeast</name>
    <name type="synonym">Endomycopsis monosporus</name>
    <dbReference type="NCBI Taxonomy" id="43982"/>
    <lineage>
        <taxon>Eukaryota</taxon>
        <taxon>Fungi</taxon>
        <taxon>Dikarya</taxon>
        <taxon>Ascomycota</taxon>
        <taxon>Saccharomycotina</taxon>
        <taxon>Pichiomycetes</taxon>
        <taxon>Pichiales</taxon>
        <taxon>Pichiaceae</taxon>
        <taxon>Ambrosiozyma</taxon>
    </lineage>
</organism>
<dbReference type="PROSITE" id="PS51294">
    <property type="entry name" value="HTH_MYB"/>
    <property type="match status" value="2"/>
</dbReference>
<dbReference type="PROSITE" id="PS50090">
    <property type="entry name" value="MYB_LIKE"/>
    <property type="match status" value="2"/>
</dbReference>
<keyword evidence="12" id="KW-1185">Reference proteome</keyword>
<keyword evidence="7" id="KW-0539">Nucleus</keyword>
<gene>
    <name evidence="11" type="ORF">Amon01_000632300</name>
</gene>
<comment type="caution">
    <text evidence="11">The sequence shown here is derived from an EMBL/GenBank/DDBJ whole genome shotgun (WGS) entry which is preliminary data.</text>
</comment>
<dbReference type="PANTHER" id="PTHR45885">
    <property type="entry name" value="CELL DIVISION CYCLE 5-LIKE PROTEIN"/>
    <property type="match status" value="1"/>
</dbReference>
<evidence type="ECO:0000256" key="8">
    <source>
        <dbReference type="ARBA" id="ARBA00034837"/>
    </source>
</evidence>
<proteinExistence type="inferred from homology"/>
<dbReference type="AlphaFoldDB" id="A0A9W7DIL7"/>
<evidence type="ECO:0000256" key="4">
    <source>
        <dbReference type="ARBA" id="ARBA00022737"/>
    </source>
</evidence>
<keyword evidence="3" id="KW-0747">Spliceosome</keyword>
<keyword evidence="6" id="KW-0508">mRNA splicing</keyword>
<dbReference type="FunFam" id="1.10.10.60:FF:000021">
    <property type="entry name" value="CDC5 cell division cycle 5-like"/>
    <property type="match status" value="1"/>
</dbReference>
<dbReference type="Proteomes" id="UP001165063">
    <property type="component" value="Unassembled WGS sequence"/>
</dbReference>
<dbReference type="InterPro" id="IPR017930">
    <property type="entry name" value="Myb_dom"/>
</dbReference>
<keyword evidence="4" id="KW-0677">Repeat</keyword>